<reference evidence="2 3" key="1">
    <citation type="submission" date="2014-11" db="EMBL/GenBank/DDBJ databases">
        <title>Genetic blueprint of the zoonotic pathogen Toxocara canis.</title>
        <authorList>
            <person name="Zhu X.-Q."/>
            <person name="Korhonen P.K."/>
            <person name="Cai H."/>
            <person name="Young N.D."/>
            <person name="Nejsum P."/>
            <person name="von Samson-Himmelstjerna G."/>
            <person name="Boag P.R."/>
            <person name="Tan P."/>
            <person name="Li Q."/>
            <person name="Min J."/>
            <person name="Yang Y."/>
            <person name="Wang X."/>
            <person name="Fang X."/>
            <person name="Hall R.S."/>
            <person name="Hofmann A."/>
            <person name="Sternberg P.W."/>
            <person name="Jex A.R."/>
            <person name="Gasser R.B."/>
        </authorList>
    </citation>
    <scope>NUCLEOTIDE SEQUENCE [LARGE SCALE GENOMIC DNA]</scope>
    <source>
        <strain evidence="2">PN_DK_2014</strain>
    </source>
</reference>
<organism evidence="2 3">
    <name type="scientific">Toxocara canis</name>
    <name type="common">Canine roundworm</name>
    <dbReference type="NCBI Taxonomy" id="6265"/>
    <lineage>
        <taxon>Eukaryota</taxon>
        <taxon>Metazoa</taxon>
        <taxon>Ecdysozoa</taxon>
        <taxon>Nematoda</taxon>
        <taxon>Chromadorea</taxon>
        <taxon>Rhabditida</taxon>
        <taxon>Spirurina</taxon>
        <taxon>Ascaridomorpha</taxon>
        <taxon>Ascaridoidea</taxon>
        <taxon>Toxocaridae</taxon>
        <taxon>Toxocara</taxon>
    </lineage>
</organism>
<name>A0A0B2V5B8_TOXCA</name>
<comment type="caution">
    <text evidence="2">The sequence shown here is derived from an EMBL/GenBank/DDBJ whole genome shotgun (WGS) entry which is preliminary data.</text>
</comment>
<protein>
    <submittedName>
        <fullName evidence="2">Uncharacterized protein</fullName>
    </submittedName>
</protein>
<evidence type="ECO:0000313" key="3">
    <source>
        <dbReference type="Proteomes" id="UP000031036"/>
    </source>
</evidence>
<keyword evidence="3" id="KW-1185">Reference proteome</keyword>
<sequence length="108" mass="11843">MSTEQQGGTHQYQMATFDSVERDTEVYFGPRDATSSQAAPFTQSVCTVCTTPHPDHNSPHLQRTSLNTTQNAQCIAPVREQAPPSLLLPQPPAKTTLYGHSVTSSELW</sequence>
<feature type="region of interest" description="Disordered" evidence="1">
    <location>
        <begin position="80"/>
        <end position="108"/>
    </location>
</feature>
<evidence type="ECO:0000313" key="2">
    <source>
        <dbReference type="EMBL" id="KHN76652.1"/>
    </source>
</evidence>
<proteinExistence type="predicted"/>
<dbReference type="EMBL" id="JPKZ01002481">
    <property type="protein sequence ID" value="KHN76652.1"/>
    <property type="molecule type" value="Genomic_DNA"/>
</dbReference>
<evidence type="ECO:0000256" key="1">
    <source>
        <dbReference type="SAM" id="MobiDB-lite"/>
    </source>
</evidence>
<dbReference type="AlphaFoldDB" id="A0A0B2V5B8"/>
<dbReference type="Proteomes" id="UP000031036">
    <property type="component" value="Unassembled WGS sequence"/>
</dbReference>
<gene>
    <name evidence="2" type="ORF">Tcan_14941</name>
</gene>
<accession>A0A0B2V5B8</accession>